<sequence>MSEAAIENNTNLSAELTKHRRELDEQQRSQDDQERKLKKRRLFGRIFMAVIIVLIVVMLIVKYIIYFRPENVKEATNSKAISEVDPDTSGLQVMPFNSDLTVAFQPILIADSRDNSVQIDFISPESTKVLVRAEIYTRKKNLGANKIKFFWHDIFYPNDESLVRIGSTGWLRPGEMIEKITLDELPLKMSDVTVRFTAVNPANHNISSGVFDMNTVLHIVDYKGNMLNENGEWVKAG</sequence>
<keyword evidence="5" id="KW-1185">Reference proteome</keyword>
<evidence type="ECO:0000313" key="3">
    <source>
        <dbReference type="EMBL" id="EXM38675.1"/>
    </source>
</evidence>
<evidence type="ECO:0000313" key="5">
    <source>
        <dbReference type="Proteomes" id="UP000021369"/>
    </source>
</evidence>
<organism evidence="4 5">
    <name type="scientific">Ruminococcus albus SY3</name>
    <dbReference type="NCBI Taxonomy" id="1341156"/>
    <lineage>
        <taxon>Bacteria</taxon>
        <taxon>Bacillati</taxon>
        <taxon>Bacillota</taxon>
        <taxon>Clostridia</taxon>
        <taxon>Eubacteriales</taxon>
        <taxon>Oscillospiraceae</taxon>
        <taxon>Ruminococcus</taxon>
    </lineage>
</organism>
<comment type="caution">
    <text evidence="4">The sequence shown here is derived from an EMBL/GenBank/DDBJ whole genome shotgun (WGS) entry which is preliminary data.</text>
</comment>
<gene>
    <name evidence="4" type="ORF">RASY3_02515</name>
    <name evidence="3" type="ORF">RASY3_18175</name>
</gene>
<proteinExistence type="predicted"/>
<accession>A0A011UK78</accession>
<feature type="compositionally biased region" description="Basic and acidic residues" evidence="1">
    <location>
        <begin position="21"/>
        <end position="34"/>
    </location>
</feature>
<dbReference type="Proteomes" id="UP000021369">
    <property type="component" value="Unassembled WGS sequence"/>
</dbReference>
<dbReference type="EMBL" id="JEOB01000001">
    <property type="protein sequence ID" value="EXM41004.1"/>
    <property type="molecule type" value="Genomic_DNA"/>
</dbReference>
<reference evidence="4 5" key="1">
    <citation type="submission" date="2013-06" db="EMBL/GenBank/DDBJ databases">
        <title>Rumen cellulosomics: divergent fiber-degrading strategies revealed by comparative genome-wide analysis of six Ruminococcal strains.</title>
        <authorList>
            <person name="Dassa B."/>
            <person name="Borovok I."/>
            <person name="Lamed R."/>
            <person name="Flint H."/>
            <person name="Yeoman C.J."/>
            <person name="White B."/>
            <person name="Bayer E.A."/>
        </authorList>
    </citation>
    <scope>NUCLEOTIDE SEQUENCE [LARGE SCALE GENOMIC DNA]</scope>
    <source>
        <strain evidence="4 5">SY3</strain>
    </source>
</reference>
<dbReference type="RefSeq" id="WP_037284865.1">
    <property type="nucleotide sequence ID" value="NZ_JEOB01000001.1"/>
</dbReference>
<dbReference type="OrthoDB" id="9912498at2"/>
<protein>
    <submittedName>
        <fullName evidence="4">Uncharacterized protein</fullName>
    </submittedName>
</protein>
<dbReference type="PATRIC" id="fig|1341156.4.peg.228"/>
<evidence type="ECO:0000313" key="4">
    <source>
        <dbReference type="EMBL" id="EXM41004.1"/>
    </source>
</evidence>
<name>A0A011UK78_RUMAL</name>
<feature type="region of interest" description="Disordered" evidence="1">
    <location>
        <begin position="1"/>
        <end position="34"/>
    </location>
</feature>
<evidence type="ECO:0000256" key="2">
    <source>
        <dbReference type="SAM" id="Phobius"/>
    </source>
</evidence>
<evidence type="ECO:0000256" key="1">
    <source>
        <dbReference type="SAM" id="MobiDB-lite"/>
    </source>
</evidence>
<keyword evidence="2" id="KW-1133">Transmembrane helix</keyword>
<dbReference type="AlphaFoldDB" id="A0A011UK78"/>
<dbReference type="EMBL" id="JEOB01000004">
    <property type="protein sequence ID" value="EXM38675.1"/>
    <property type="molecule type" value="Genomic_DNA"/>
</dbReference>
<feature type="transmembrane region" description="Helical" evidence="2">
    <location>
        <begin position="42"/>
        <end position="65"/>
    </location>
</feature>
<keyword evidence="2" id="KW-0812">Transmembrane</keyword>
<keyword evidence="2" id="KW-0472">Membrane</keyword>